<keyword evidence="1" id="KW-0067">ATP-binding</keyword>
<dbReference type="AlphaFoldDB" id="A0A132NM50"/>
<accession>A0A132NM50</accession>
<gene>
    <name evidence="1" type="ORF">QR46_4891</name>
</gene>
<keyword evidence="1" id="KW-0378">Hydrolase</keyword>
<keyword evidence="1" id="KW-0547">Nucleotide-binding</keyword>
<dbReference type="VEuPathDB" id="GiardiaDB:QR46_4891"/>
<dbReference type="EMBL" id="JXTI01000288">
    <property type="protein sequence ID" value="KWX11153.1"/>
    <property type="molecule type" value="Genomic_DNA"/>
</dbReference>
<keyword evidence="1" id="KW-0347">Helicase</keyword>
<name>A0A132NM50_GIAIN</name>
<evidence type="ECO:0000313" key="1">
    <source>
        <dbReference type="EMBL" id="KWX11153.1"/>
    </source>
</evidence>
<evidence type="ECO:0000313" key="2">
    <source>
        <dbReference type="Proteomes" id="UP000070089"/>
    </source>
</evidence>
<reference evidence="1 2" key="1">
    <citation type="journal article" date="2015" name="Mol. Biochem. Parasitol.">
        <title>Identification of polymorphic genes for use in assemblage B genotyping assays through comparative genomics of multiple assemblage B Giardia duodenalis isolates.</title>
        <authorList>
            <person name="Wielinga C."/>
            <person name="Thompson R.C."/>
            <person name="Monis P."/>
            <person name="Ryan U."/>
        </authorList>
    </citation>
    <scope>NUCLEOTIDE SEQUENCE [LARGE SCALE GENOMIC DNA]</scope>
    <source>
        <strain evidence="1 2">BAH15c1</strain>
    </source>
</reference>
<dbReference type="Proteomes" id="UP000070089">
    <property type="component" value="Unassembled WGS sequence"/>
</dbReference>
<comment type="caution">
    <text evidence="1">The sequence shown here is derived from an EMBL/GenBank/DDBJ whole genome shotgun (WGS) entry which is preliminary data.</text>
</comment>
<dbReference type="GO" id="GO:0004386">
    <property type="term" value="F:helicase activity"/>
    <property type="evidence" value="ECO:0007669"/>
    <property type="project" value="UniProtKB-KW"/>
</dbReference>
<organism evidence="1 2">
    <name type="scientific">Giardia duodenalis assemblage B</name>
    <dbReference type="NCBI Taxonomy" id="1394984"/>
    <lineage>
        <taxon>Eukaryota</taxon>
        <taxon>Metamonada</taxon>
        <taxon>Diplomonadida</taxon>
        <taxon>Hexamitidae</taxon>
        <taxon>Giardiinae</taxon>
        <taxon>Giardia</taxon>
    </lineage>
</organism>
<sequence>MCDERPLPIFYHCHGSVRVVCLQDCLHRLIVDAVTGKVLERANGVEGAVVELQGLQRVNGFC</sequence>
<proteinExistence type="predicted"/>
<protein>
    <submittedName>
        <fullName evidence="1">Putative atp-dependent RNA helicase k03h1.2 in chromosome iii</fullName>
    </submittedName>
</protein>